<feature type="coiled-coil region" evidence="1">
    <location>
        <begin position="239"/>
        <end position="266"/>
    </location>
</feature>
<evidence type="ECO:0000256" key="1">
    <source>
        <dbReference type="SAM" id="Coils"/>
    </source>
</evidence>
<feature type="transmembrane region" description="Helical" evidence="2">
    <location>
        <begin position="1145"/>
        <end position="1163"/>
    </location>
</feature>
<keyword evidence="2" id="KW-0472">Membrane</keyword>
<keyword evidence="1" id="KW-0175">Coiled coil</keyword>
<sequence>MVLRDPPGGMSYASYENVVTTTKVVTSALAVNGDADLSLTISAGASFDGDLCIGGGIGAIVLFCQGVSDVEFEGEIPLEAEINTDFLNNENEASNSYSTTWSYTTSDEPARAGAESDVFVMPNFSVMYEEVFIVAWDKDKCQPKLDPETDLFANTLIFDVDSDGNKPALSFYSRYHLDLVTIPDLEEQVQNQQNTLATMNDGEIICCPSRPGSCLGELDKGRSGRICVDTDFNTEEQKLKTLQTALNGWKKAISDEENAKKEAIRKKSPISDWFMHSNVGLVTDDEGTINDLAIAEGEHSAGLVPDELIPDAKRLDAAEELLGNKEGGDDISKTMSIQFAGDAGVYEMSLTKEASSAFTKQNCNWLSPASLGGTAGLVGAGLAFGPALPIVAGAMVITPAISGCNFDLALSAGIGGLEGDLEFPGVKIGLEAGLNLQIDIQHSSTITNEKCSESGITFGLGDPDDVGGRTKCRWEPGTAKGEDPKITVLNKPSQFIFPNEEMIFDVELANFGDHVYSYFLVGQDVDTETSALQMIFDNGNTLDYEGTSVKLNKEEPIPRKIRVVKGADSYDFKPVKLALRSACEFAMDYETLPIVEELFNFVEVDGTKKLKWLEPCPAVQFAGELKRDRSFLVNSQFLSDKDILSVTVFNPEAGKGVTFKDMKNGRLEKIQLLYREVGDVNWRNAKRINNNGNIVDIDFTKSREDEYGYVSMDWYIGGGTLPDGRYQIAVESQCTDVGGPDEFSFFRTDSIAGNIDLSPPEQFGYALPLNGRVFFGQEMKIIFTEPIDCAIPLSFDIEMTVFANGNQPQISLKKEDLLIICENRVLRFQVDYTRISPRILNGRRFRVEVGRIGGESLAYIADLNGNPIDHQTKGIIAFTKQFVDANLRRSLTEFHITKQDSSVSCQEDHKSEQIKTEITDLMESVDSDRLQISEVHCNESESFVTAKVQILPAPEGRRLRKGSALDNDEETPSDLMTKLSNSLPVYNDDSVRRLQKIDNNKVTYTMSQVNIIASEQDVAKYSETEEEKKEEERILDTALDSQYETTMGHTMVEMKQELAKEHEQIENLQSLQNELLKERKEMENERDQLLHEKQEEMDQFLKKKNAEFEQMEERLRKEKDEDIEQLVRKLGGVKSGFDLKQVLELQGVFLFVGCSIAGVVMFLQKKNNN</sequence>
<dbReference type="EMBL" id="BLLK01000058">
    <property type="protein sequence ID" value="GFH57722.1"/>
    <property type="molecule type" value="Genomic_DNA"/>
</dbReference>
<keyword evidence="2" id="KW-0812">Transmembrane</keyword>
<dbReference type="AlphaFoldDB" id="A0AAD3HBI5"/>
<accession>A0AAD3HBI5</accession>
<reference evidence="3 4" key="1">
    <citation type="journal article" date="2021" name="Sci. Rep.">
        <title>The genome of the diatom Chaetoceros tenuissimus carries an ancient integrated fragment of an extant virus.</title>
        <authorList>
            <person name="Hongo Y."/>
            <person name="Kimura K."/>
            <person name="Takaki Y."/>
            <person name="Yoshida Y."/>
            <person name="Baba S."/>
            <person name="Kobayashi G."/>
            <person name="Nagasaki K."/>
            <person name="Hano T."/>
            <person name="Tomaru Y."/>
        </authorList>
    </citation>
    <scope>NUCLEOTIDE SEQUENCE [LARGE SCALE GENOMIC DNA]</scope>
    <source>
        <strain evidence="3 4">NIES-3715</strain>
    </source>
</reference>
<feature type="coiled-coil region" evidence="1">
    <location>
        <begin position="1021"/>
        <end position="1125"/>
    </location>
</feature>
<keyword evidence="4" id="KW-1185">Reference proteome</keyword>
<name>A0AAD3HBI5_9STRA</name>
<dbReference type="Proteomes" id="UP001054902">
    <property type="component" value="Unassembled WGS sequence"/>
</dbReference>
<evidence type="ECO:0000313" key="3">
    <source>
        <dbReference type="EMBL" id="GFH57722.1"/>
    </source>
</evidence>
<organism evidence="3 4">
    <name type="scientific">Chaetoceros tenuissimus</name>
    <dbReference type="NCBI Taxonomy" id="426638"/>
    <lineage>
        <taxon>Eukaryota</taxon>
        <taxon>Sar</taxon>
        <taxon>Stramenopiles</taxon>
        <taxon>Ochrophyta</taxon>
        <taxon>Bacillariophyta</taxon>
        <taxon>Coscinodiscophyceae</taxon>
        <taxon>Chaetocerotophycidae</taxon>
        <taxon>Chaetocerotales</taxon>
        <taxon>Chaetocerotaceae</taxon>
        <taxon>Chaetoceros</taxon>
    </lineage>
</organism>
<evidence type="ECO:0000313" key="4">
    <source>
        <dbReference type="Proteomes" id="UP001054902"/>
    </source>
</evidence>
<evidence type="ECO:0000256" key="2">
    <source>
        <dbReference type="SAM" id="Phobius"/>
    </source>
</evidence>
<keyword evidence="2" id="KW-1133">Transmembrane helix</keyword>
<proteinExistence type="predicted"/>
<comment type="caution">
    <text evidence="3">The sequence shown here is derived from an EMBL/GenBank/DDBJ whole genome shotgun (WGS) entry which is preliminary data.</text>
</comment>
<protein>
    <submittedName>
        <fullName evidence="3">Uncharacterized protein</fullName>
    </submittedName>
</protein>
<gene>
    <name evidence="3" type="ORF">CTEN210_14198</name>
</gene>